<protein>
    <submittedName>
        <fullName evidence="13">Serine protease nudel isoform X1</fullName>
    </submittedName>
</protein>
<dbReference type="PANTHER" id="PTHR24252:SF7">
    <property type="entry name" value="HYALIN"/>
    <property type="match status" value="1"/>
</dbReference>
<evidence type="ECO:0000259" key="10">
    <source>
        <dbReference type="PROSITE" id="PS50240"/>
    </source>
</evidence>
<evidence type="ECO:0000256" key="6">
    <source>
        <dbReference type="PROSITE-ProRule" id="PRU00196"/>
    </source>
</evidence>
<evidence type="ECO:0000313" key="12">
    <source>
        <dbReference type="Proteomes" id="UP000829999"/>
    </source>
</evidence>
<dbReference type="GO" id="GO:0006508">
    <property type="term" value="P:proteolysis"/>
    <property type="evidence" value="ECO:0007669"/>
    <property type="project" value="UniProtKB-KW"/>
</dbReference>
<dbReference type="GeneID" id="118268368"/>
<dbReference type="Pfam" id="PF00089">
    <property type="entry name" value="Trypsin"/>
    <property type="match status" value="1"/>
</dbReference>
<feature type="region of interest" description="Disordered" evidence="8">
    <location>
        <begin position="1"/>
        <end position="32"/>
    </location>
</feature>
<keyword evidence="9" id="KW-0812">Transmembrane</keyword>
<evidence type="ECO:0000313" key="13">
    <source>
        <dbReference type="RefSeq" id="XP_035438720.2"/>
    </source>
</evidence>
<gene>
    <name evidence="13" type="primary">LOC118268368</name>
</gene>
<keyword evidence="9" id="KW-0472">Membrane</keyword>
<evidence type="ECO:0000256" key="2">
    <source>
        <dbReference type="ARBA" id="ARBA00022801"/>
    </source>
</evidence>
<evidence type="ECO:0000256" key="7">
    <source>
        <dbReference type="RuleBase" id="RU363034"/>
    </source>
</evidence>
<dbReference type="InterPro" id="IPR033116">
    <property type="entry name" value="TRYPSIN_SER"/>
</dbReference>
<dbReference type="PANTHER" id="PTHR24252">
    <property type="entry name" value="ACROSIN-RELATED"/>
    <property type="match status" value="1"/>
</dbReference>
<feature type="transmembrane region" description="Helical" evidence="9">
    <location>
        <begin position="44"/>
        <end position="64"/>
    </location>
</feature>
<evidence type="ECO:0000256" key="1">
    <source>
        <dbReference type="ARBA" id="ARBA00022670"/>
    </source>
</evidence>
<dbReference type="Gene3D" id="2.40.10.10">
    <property type="entry name" value="Trypsin-like serine proteases"/>
    <property type="match status" value="2"/>
</dbReference>
<dbReference type="PROSITE" id="PS00135">
    <property type="entry name" value="TRYPSIN_SER"/>
    <property type="match status" value="1"/>
</dbReference>
<feature type="domain" description="SRCR" evidence="11">
    <location>
        <begin position="1997"/>
        <end position="2042"/>
    </location>
</feature>
<feature type="domain" description="Peptidase S1" evidence="10">
    <location>
        <begin position="644"/>
        <end position="880"/>
    </location>
</feature>
<evidence type="ECO:0000256" key="5">
    <source>
        <dbReference type="PROSITE-ProRule" id="PRU00124"/>
    </source>
</evidence>
<organism evidence="12 13">
    <name type="scientific">Spodoptera frugiperda</name>
    <name type="common">Fall armyworm</name>
    <dbReference type="NCBI Taxonomy" id="7108"/>
    <lineage>
        <taxon>Eukaryota</taxon>
        <taxon>Metazoa</taxon>
        <taxon>Ecdysozoa</taxon>
        <taxon>Arthropoda</taxon>
        <taxon>Hexapoda</taxon>
        <taxon>Insecta</taxon>
        <taxon>Pterygota</taxon>
        <taxon>Neoptera</taxon>
        <taxon>Endopterygota</taxon>
        <taxon>Lepidoptera</taxon>
        <taxon>Glossata</taxon>
        <taxon>Ditrysia</taxon>
        <taxon>Noctuoidea</taxon>
        <taxon>Noctuidae</taxon>
        <taxon>Amphipyrinae</taxon>
        <taxon>Spodoptera</taxon>
    </lineage>
</organism>
<dbReference type="PROSITE" id="PS00134">
    <property type="entry name" value="TRYPSIN_HIS"/>
    <property type="match status" value="1"/>
</dbReference>
<feature type="compositionally biased region" description="Low complexity" evidence="8">
    <location>
        <begin position="23"/>
        <end position="32"/>
    </location>
</feature>
<keyword evidence="1 7" id="KW-0645">Protease</keyword>
<dbReference type="GO" id="GO:0004252">
    <property type="term" value="F:serine-type endopeptidase activity"/>
    <property type="evidence" value="ECO:0007669"/>
    <property type="project" value="InterPro"/>
</dbReference>
<evidence type="ECO:0000256" key="9">
    <source>
        <dbReference type="SAM" id="Phobius"/>
    </source>
</evidence>
<dbReference type="Gene3D" id="2.40.128.620">
    <property type="match status" value="1"/>
</dbReference>
<feature type="disulfide bond" evidence="5">
    <location>
        <begin position="449"/>
        <end position="464"/>
    </location>
</feature>
<feature type="compositionally biased region" description="Polar residues" evidence="8">
    <location>
        <begin position="988"/>
        <end position="1011"/>
    </location>
</feature>
<comment type="caution">
    <text evidence="6">Lacks conserved residue(s) required for the propagation of feature annotation.</text>
</comment>
<keyword evidence="3 7" id="KW-0720">Serine protease</keyword>
<dbReference type="GO" id="GO:0016020">
    <property type="term" value="C:membrane"/>
    <property type="evidence" value="ECO:0007669"/>
    <property type="project" value="InterPro"/>
</dbReference>
<dbReference type="InterPro" id="IPR009003">
    <property type="entry name" value="Peptidase_S1_PA"/>
</dbReference>
<feature type="disulfide bond" evidence="5">
    <location>
        <begin position="1979"/>
        <end position="1994"/>
    </location>
</feature>
<dbReference type="InterPro" id="IPR015420">
    <property type="entry name" value="Peptidase_S1A_nudel"/>
</dbReference>
<dbReference type="PROSITE" id="PS50240">
    <property type="entry name" value="TRYPSIN_DOM"/>
    <property type="match status" value="2"/>
</dbReference>
<feature type="disulfide bond" evidence="5">
    <location>
        <begin position="912"/>
        <end position="927"/>
    </location>
</feature>
<feature type="disulfide bond" evidence="5">
    <location>
        <begin position="1886"/>
        <end position="1898"/>
    </location>
</feature>
<dbReference type="PROSITE" id="PS01209">
    <property type="entry name" value="LDLRA_1"/>
    <property type="match status" value="3"/>
</dbReference>
<feature type="region of interest" description="Disordered" evidence="8">
    <location>
        <begin position="1245"/>
        <end position="1267"/>
    </location>
</feature>
<feature type="disulfide bond" evidence="5">
    <location>
        <begin position="1893"/>
        <end position="1911"/>
    </location>
</feature>
<feature type="compositionally biased region" description="Basic and acidic residues" evidence="8">
    <location>
        <begin position="1"/>
        <end position="11"/>
    </location>
</feature>
<dbReference type="PROSITE" id="PS50287">
    <property type="entry name" value="SRCR_2"/>
    <property type="match status" value="1"/>
</dbReference>
<feature type="disulfide bond" evidence="5">
    <location>
        <begin position="1427"/>
        <end position="1442"/>
    </location>
</feature>
<dbReference type="SMART" id="SM00020">
    <property type="entry name" value="Tryp_SPc"/>
    <property type="match status" value="1"/>
</dbReference>
<dbReference type="CDD" id="cd00112">
    <property type="entry name" value="LDLa"/>
    <property type="match status" value="9"/>
</dbReference>
<keyword evidence="4 5" id="KW-1015">Disulfide bond</keyword>
<evidence type="ECO:0000256" key="4">
    <source>
        <dbReference type="ARBA" id="ARBA00023157"/>
    </source>
</evidence>
<keyword evidence="2 7" id="KW-0378">Hydrolase</keyword>
<keyword evidence="9" id="KW-1133">Transmembrane helix</keyword>
<feature type="disulfide bond" evidence="5">
    <location>
        <begin position="893"/>
        <end position="905"/>
    </location>
</feature>
<dbReference type="InterPro" id="IPR002172">
    <property type="entry name" value="LDrepeatLR_classA_rpt"/>
</dbReference>
<dbReference type="Gene3D" id="4.10.400.10">
    <property type="entry name" value="Low-density Lipoprotein Receptor"/>
    <property type="match status" value="7"/>
</dbReference>
<dbReference type="InterPro" id="IPR001254">
    <property type="entry name" value="Trypsin_dom"/>
</dbReference>
<sequence length="2109" mass="238591">MTSENMKERWDQLGLPPMELAESSGNSRDNNGGNRCLFPSLQKLILLLLLTFFAVGTYILLLRISENTDSTKIIIVTGNNDLPNVTLRNMELYSIHLDKEAKNETSEESSLDPLIIERKKRDTLEKTAENMEEPILYSDELLQKSRELMMEYDAHCKNENKNEICKDLVTKLRELQNDDEMKIKEDQPKMNLDVNNNVQRVATEGKAKNSVDFNDLTKRDTLMNLEHFMDNVPMPMNARNHDPLPSAHMVPHSHSVTPQHLSDTCLLARLIKQNYPRAKEIYEPSSDYLHTQHHEHPVMSKARFFSPSVHTPYIQERDMDMQRRKIHPQDVDIFMSMLTPKAATPRESNQTKASREAMCPRGTVSCLSGDTCIDEKQWCDGNVDCLDVSDEASCACKDRVDKSRLCDGYFDCPFGEDEMGCYGCSETMFSCEDLDISAQSTCFSKEQRCNNVVDCPNHKDELECNMLAPSLLKKPLFAISNTEGFLHRNFKGDWYAVCKNPYMWAHDACRRETGVIIRPPFISTVPIDPMVKIDYLNTGPGGLIQTSDTCMNSSAVYVTCPDLICGTRVQSTSQLLKQSNVMENRLFGRNKRNFPARHAYPPLFYGNRFKRDVDQDSTKTNYGMGINRFGAFDTMRNKRTESRVVGGRPSQPAAWPWMVAVYRNGMFHCGGVVINHSWVISAAHCVSKFWKYYYEVQVGMLRRFSFSPQEQSHRVTHVIVNQFYSQTDMKNDMSLLRVEPAIQFSRWVRPICLPGPDTAGPDWLWGPAPGTICTAVGWGATTEHGPDPDHMREVEVPIWENCKHREDQTGKEICAGFVEGGKDACQGDSGGPLLCRNPLNSQQWYMAGIVSHGDGCGRKDEPGVYTRVSLFVKWIKYYISSNTLPTIQPIQECPGFKCDTGISKCLPLKRRCDKIVDCLNGEDETRCDFTKASFTDSLLMETKNTLEELMERKEAETEAPLMSTASNQENMMSTRMPMDKETPKPQLDNENPLSSTENILGMSTNGNRGNTVSTMMAFDEETPKPQLDDDLSSAELHLHKHGWESKKIIKQEDIISKENADDQSKTVDETPDSSQTMFENNDRSSEGVVSSKDNAVTESVVKMTTVSRGDVELITMGFDPASLESGSSVLETTVNYIPPGDYLNGEDNVTNNVFDENIEDNVTSNVLDQNVEENVTSKVFDQNIEENVTNNVYDQNIEDNVTNNVFDQNIEENVTNNVFDQNTVSQVETSTSGLIVKDAMDQVKEATSSSSKENLKENVNGRSDNDTGLIVKLLPESQTLSPDQEEDSKLIHEDLQQITANINKENKGSKSLPVTEDLNHLEDIVTSELEPPKSRRKHRNPPTFECRRIDQTIPYHMRCDRKADCEDGTDELDCTCTDYLITFDDKLICDGRPDCADGQDEQDCFSCPDDHFLCSKSQVCLPEKHVCDGKRECPLGEDEMNCYALSNGQEMEFDLDERPLVNLEGYLTKKHFNNEWHVLCYDELSTEEQEQAATHICRYLGFSGANRYPVKYININKNDVMGIESHNNRHRRETNQRVPVHFVYRMEGSENDTSRHTIIKGPQVLKEECVPNVTKTCKALYVACDNTLFTNFDDEDDSVNSVFKRDSSVSNREWPWIAKVFVEGDYKCTGVLVNLSWVLVSESCLWDATLSHHFITVVLGSHRTLEGLTSMHEQVYQVDYKKDIYRNKAMLLHLKEPAHYSNVVKPMIVASAYTPDEKSTCVAVGQDYKNNTISVFLEETHENCHPSNRCFKRKSTENICPVEVKSTQHWAGIISCHNDEGWYPAATFVDGRGECGLQDHINATAIDHLKHEIHRHYGKKKLPSLIETEFGDDCEGTRCGRGRCVGLMQVCNGIRDCEDGNDESEQACEKKNTMCEKDPYHRGCECTVGQMKCHNGKCISKELFQDGNDDCGDGTDEPGRSVCAVYLARVMPSKLCDGILNCHDRSDEDPMFCKCFAKKSYKCGSKLGVDHCVAPDMVCDGVRDCPNGEDEQVCIGLNAPHGTPYGTGQVTVRRHGVWHSKCYSSPNHTKTELEAICAELGFRSGHAKQIKQIENFVVHPYNNLVVDPFNEITLNNNTVIKMRNSHEPIAKPVFDENLKECYPVFIECR</sequence>
<feature type="region of interest" description="Disordered" evidence="8">
    <location>
        <begin position="1055"/>
        <end position="1092"/>
    </location>
</feature>
<feature type="region of interest" description="Disordered" evidence="8">
    <location>
        <begin position="975"/>
        <end position="1011"/>
    </location>
</feature>
<dbReference type="InterPro" id="IPR036055">
    <property type="entry name" value="LDL_receptor-like_sf"/>
</dbReference>
<dbReference type="Proteomes" id="UP000829999">
    <property type="component" value="Chromosome 29"/>
</dbReference>
<feature type="domain" description="Peptidase S1" evidence="10">
    <location>
        <begin position="1598"/>
        <end position="2041"/>
    </location>
</feature>
<dbReference type="InterPro" id="IPR023415">
    <property type="entry name" value="LDLR_class-A_CS"/>
</dbReference>
<dbReference type="Pfam" id="PF09342">
    <property type="entry name" value="DUF1986"/>
    <property type="match status" value="1"/>
</dbReference>
<accession>A0A9R0D3H1</accession>
<evidence type="ECO:0000259" key="11">
    <source>
        <dbReference type="PROSITE" id="PS50287"/>
    </source>
</evidence>
<dbReference type="CTD" id="38738"/>
<dbReference type="SUPFAM" id="SSF50494">
    <property type="entry name" value="Trypsin-like serine proteases"/>
    <property type="match status" value="2"/>
</dbReference>
<feature type="compositionally biased region" description="Basic and acidic residues" evidence="8">
    <location>
        <begin position="1055"/>
        <end position="1068"/>
    </location>
</feature>
<feature type="disulfide bond" evidence="5">
    <location>
        <begin position="1839"/>
        <end position="1857"/>
    </location>
</feature>
<dbReference type="InterPro" id="IPR018114">
    <property type="entry name" value="TRYPSIN_HIS"/>
</dbReference>
<dbReference type="PRINTS" id="PR00261">
    <property type="entry name" value="LDLRECEPTOR"/>
</dbReference>
<dbReference type="PROSITE" id="PS50068">
    <property type="entry name" value="LDLRA_2"/>
    <property type="match status" value="8"/>
</dbReference>
<dbReference type="InterPro" id="IPR043504">
    <property type="entry name" value="Peptidase_S1_PA_chymotrypsin"/>
</dbReference>
<proteinExistence type="predicted"/>
<feature type="disulfide bond" evidence="5">
    <location>
        <begin position="1389"/>
        <end position="1404"/>
    </location>
</feature>
<keyword evidence="12" id="KW-1185">Reference proteome</keyword>
<dbReference type="FunFam" id="2.40.10.10:FF:000003">
    <property type="entry name" value="Transmembrane serine protease 3"/>
    <property type="match status" value="1"/>
</dbReference>
<dbReference type="CDD" id="cd00190">
    <property type="entry name" value="Tryp_SPc"/>
    <property type="match status" value="1"/>
</dbReference>
<dbReference type="InterPro" id="IPR001190">
    <property type="entry name" value="SRCR"/>
</dbReference>
<name>A0A9R0D3H1_SPOFR</name>
<dbReference type="RefSeq" id="XP_035438720.2">
    <property type="nucleotide sequence ID" value="XM_035582827.2"/>
</dbReference>
<dbReference type="OrthoDB" id="10016557at2759"/>
<dbReference type="SUPFAM" id="SSF57424">
    <property type="entry name" value="LDL receptor-like module"/>
    <property type="match status" value="8"/>
</dbReference>
<evidence type="ECO:0000256" key="3">
    <source>
        <dbReference type="ARBA" id="ARBA00022825"/>
    </source>
</evidence>
<dbReference type="Pfam" id="PF00057">
    <property type="entry name" value="Ldl_recept_a"/>
    <property type="match status" value="2"/>
</dbReference>
<dbReference type="SMART" id="SM00192">
    <property type="entry name" value="LDLa"/>
    <property type="match status" value="9"/>
</dbReference>
<feature type="disulfide bond" evidence="5">
    <location>
        <begin position="379"/>
        <end position="394"/>
    </location>
</feature>
<reference evidence="13" key="1">
    <citation type="submission" date="2025-08" db="UniProtKB">
        <authorList>
            <consortium name="RefSeq"/>
        </authorList>
    </citation>
    <scope>IDENTIFICATION</scope>
    <source>
        <tissue evidence="13">Whole larval tissue</tissue>
    </source>
</reference>
<evidence type="ECO:0000256" key="8">
    <source>
        <dbReference type="SAM" id="MobiDB-lite"/>
    </source>
</evidence>